<dbReference type="InterPro" id="IPR029047">
    <property type="entry name" value="HSP70_peptide-bd_sf"/>
</dbReference>
<organism evidence="5 6">
    <name type="scientific">Actinomadura fulvescens</name>
    <dbReference type="NCBI Taxonomy" id="46160"/>
    <lineage>
        <taxon>Bacteria</taxon>
        <taxon>Bacillati</taxon>
        <taxon>Actinomycetota</taxon>
        <taxon>Actinomycetes</taxon>
        <taxon>Streptosporangiales</taxon>
        <taxon>Thermomonosporaceae</taxon>
        <taxon>Actinomadura</taxon>
    </lineage>
</organism>
<dbReference type="Gene3D" id="3.90.640.10">
    <property type="entry name" value="Actin, Chain A, domain 4"/>
    <property type="match status" value="1"/>
</dbReference>
<protein>
    <recommendedName>
        <fullName evidence="7">Molecular chaperone DnaK</fullName>
    </recommendedName>
</protein>
<dbReference type="Gene3D" id="2.60.34.10">
    <property type="entry name" value="Substrate Binding Domain Of DNAk, Chain A, domain 1"/>
    <property type="match status" value="1"/>
</dbReference>
<reference evidence="5 6" key="1">
    <citation type="journal article" date="2019" name="Int. J. Syst. Evol. Microbiol.">
        <title>The Global Catalogue of Microorganisms (GCM) 10K type strain sequencing project: providing services to taxonomists for standard genome sequencing and annotation.</title>
        <authorList>
            <consortium name="The Broad Institute Genomics Platform"/>
            <consortium name="The Broad Institute Genome Sequencing Center for Infectious Disease"/>
            <person name="Wu L."/>
            <person name="Ma J."/>
        </authorList>
    </citation>
    <scope>NUCLEOTIDE SEQUENCE [LARGE SCALE GENOMIC DNA]</scope>
    <source>
        <strain evidence="5 6">JCM 6833</strain>
    </source>
</reference>
<feature type="compositionally biased region" description="Pro residues" evidence="4">
    <location>
        <begin position="260"/>
        <end position="269"/>
    </location>
</feature>
<evidence type="ECO:0000256" key="1">
    <source>
        <dbReference type="ARBA" id="ARBA00022741"/>
    </source>
</evidence>
<evidence type="ECO:0000256" key="4">
    <source>
        <dbReference type="SAM" id="MobiDB-lite"/>
    </source>
</evidence>
<dbReference type="Gene3D" id="3.30.420.40">
    <property type="match status" value="2"/>
</dbReference>
<evidence type="ECO:0000313" key="6">
    <source>
        <dbReference type="Proteomes" id="UP001501509"/>
    </source>
</evidence>
<evidence type="ECO:0000313" key="5">
    <source>
        <dbReference type="EMBL" id="GAA2625335.1"/>
    </source>
</evidence>
<name>A0ABN3QGI2_9ACTN</name>
<dbReference type="PANTHER" id="PTHR19375">
    <property type="entry name" value="HEAT SHOCK PROTEIN 70KDA"/>
    <property type="match status" value="1"/>
</dbReference>
<dbReference type="PRINTS" id="PR00301">
    <property type="entry name" value="HEATSHOCK70"/>
</dbReference>
<evidence type="ECO:0000256" key="3">
    <source>
        <dbReference type="ARBA" id="ARBA00023186"/>
    </source>
</evidence>
<dbReference type="InterPro" id="IPR013126">
    <property type="entry name" value="Hsp_70_fam"/>
</dbReference>
<keyword evidence="3" id="KW-0143">Chaperone</keyword>
<dbReference type="Pfam" id="PF00012">
    <property type="entry name" value="HSP70"/>
    <property type="match status" value="1"/>
</dbReference>
<evidence type="ECO:0000256" key="2">
    <source>
        <dbReference type="ARBA" id="ARBA00022840"/>
    </source>
</evidence>
<dbReference type="SUPFAM" id="SSF53067">
    <property type="entry name" value="Actin-like ATPase domain"/>
    <property type="match status" value="1"/>
</dbReference>
<dbReference type="SUPFAM" id="SSF100920">
    <property type="entry name" value="Heat shock protein 70kD (HSP70), peptide-binding domain"/>
    <property type="match status" value="1"/>
</dbReference>
<keyword evidence="1" id="KW-0547">Nucleotide-binding</keyword>
<dbReference type="Proteomes" id="UP001501509">
    <property type="component" value="Unassembled WGS sequence"/>
</dbReference>
<keyword evidence="6" id="KW-1185">Reference proteome</keyword>
<accession>A0ABN3QGI2</accession>
<evidence type="ECO:0008006" key="7">
    <source>
        <dbReference type="Google" id="ProtNLM"/>
    </source>
</evidence>
<comment type="caution">
    <text evidence="5">The sequence shown here is derived from an EMBL/GenBank/DDBJ whole genome shotgun (WGS) entry which is preliminary data.</text>
</comment>
<dbReference type="EMBL" id="BAAATD010000012">
    <property type="protein sequence ID" value="GAA2625335.1"/>
    <property type="molecule type" value="Genomic_DNA"/>
</dbReference>
<sequence>MAVQRLREAAEMAKIDLSSARSTTIHLPYITAEARGPLDLTAELTREEFEHLSRETLGRCDGPIRQVLEDSGIAAADIDLAVLVGGATRMPAIDGLVHQFIKGQHVYRGLIPDGVVKGATLQSAILQGERKDTLLLDVTPLSLGIETKGGIFTKIIERNTTLPTKRSETFNAQEGQRFQLIRISQGEREVAAYNRLLGVFRLELHPEAAETPQIEVTFDIDANAVVHVSAKELETGRESDLTIGAAPTEQPEYSNSQLPLVPPVPPPSEAPTSDIPVT</sequence>
<dbReference type="InterPro" id="IPR043129">
    <property type="entry name" value="ATPase_NBD"/>
</dbReference>
<gene>
    <name evidence="5" type="ORF">GCM10010411_72480</name>
</gene>
<keyword evidence="2" id="KW-0067">ATP-binding</keyword>
<proteinExistence type="predicted"/>
<feature type="region of interest" description="Disordered" evidence="4">
    <location>
        <begin position="236"/>
        <end position="278"/>
    </location>
</feature>